<evidence type="ECO:0000313" key="2">
    <source>
        <dbReference type="EMBL" id="TNN67247.1"/>
    </source>
</evidence>
<feature type="region of interest" description="Disordered" evidence="1">
    <location>
        <begin position="265"/>
        <end position="285"/>
    </location>
</feature>
<dbReference type="AlphaFoldDB" id="A0A4Z2HNA8"/>
<name>A0A4Z2HNA8_9TELE</name>
<feature type="region of interest" description="Disordered" evidence="1">
    <location>
        <begin position="365"/>
        <end position="384"/>
    </location>
</feature>
<evidence type="ECO:0000256" key="1">
    <source>
        <dbReference type="SAM" id="MobiDB-lite"/>
    </source>
</evidence>
<gene>
    <name evidence="2" type="ORF">EYF80_022496</name>
</gene>
<feature type="compositionally biased region" description="Basic and acidic residues" evidence="1">
    <location>
        <begin position="365"/>
        <end position="378"/>
    </location>
</feature>
<comment type="caution">
    <text evidence="2">The sequence shown here is derived from an EMBL/GenBank/DDBJ whole genome shotgun (WGS) entry which is preliminary data.</text>
</comment>
<feature type="compositionally biased region" description="Low complexity" evidence="1">
    <location>
        <begin position="487"/>
        <end position="509"/>
    </location>
</feature>
<sequence length="524" mass="54466">MLGNNESVHGAQPGVDPARAHLCRVLSQQRVSGQQQRVSPPGQQPPARAAELQQAAGEPLGSGPAEALPAAGSQHQSVQGDRLQGPQRPRAAAGPLEPVPASSSSVVGWTRSKMPGAPEPRGRCGVKRAVGGAGLVTPTRQKNDKTPKSTQPRLYFTAQCPSTPYKHHVGSNNHPGAAFSLALGFPLAAPPVFGRVLAGAAPWAVWPAASCEALRRTVAVVLGGSSGTVGVRTESGCRDGQALWGEGLSVRQRLELRLRRVPNRTRSGIRGLPDGPADGRGKEEEDLGAAGTYPLVTDGAPLVALASGTERGEGAASPAGALFTGVTGRGIRLRYSLEPRSSVGLRRQLLRDSVSKVCVSSSEPAVDRVSEARRRSSSPEDTEDDVPDAILFLIQRPCCFWTSTRAKSSCRARCRSRARAEREEDRSEPESSSETRIGIRLRIWGFAAAGASVSSRTGDTASGETGRSGAPDGPLSVSKRSSGGAGTNSSSADSRVSGAAPRSPAPSSATDAFAETSRSLSLAE</sequence>
<feature type="region of interest" description="Disordered" evidence="1">
    <location>
        <begin position="1"/>
        <end position="127"/>
    </location>
</feature>
<feature type="compositionally biased region" description="Low complexity" evidence="1">
    <location>
        <begin position="24"/>
        <end position="39"/>
    </location>
</feature>
<evidence type="ECO:0000313" key="3">
    <source>
        <dbReference type="Proteomes" id="UP000314294"/>
    </source>
</evidence>
<dbReference type="EMBL" id="SRLO01000206">
    <property type="protein sequence ID" value="TNN67247.1"/>
    <property type="molecule type" value="Genomic_DNA"/>
</dbReference>
<organism evidence="2 3">
    <name type="scientific">Liparis tanakae</name>
    <name type="common">Tanaka's snailfish</name>
    <dbReference type="NCBI Taxonomy" id="230148"/>
    <lineage>
        <taxon>Eukaryota</taxon>
        <taxon>Metazoa</taxon>
        <taxon>Chordata</taxon>
        <taxon>Craniata</taxon>
        <taxon>Vertebrata</taxon>
        <taxon>Euteleostomi</taxon>
        <taxon>Actinopterygii</taxon>
        <taxon>Neopterygii</taxon>
        <taxon>Teleostei</taxon>
        <taxon>Neoteleostei</taxon>
        <taxon>Acanthomorphata</taxon>
        <taxon>Eupercaria</taxon>
        <taxon>Perciformes</taxon>
        <taxon>Cottioidei</taxon>
        <taxon>Cottales</taxon>
        <taxon>Liparidae</taxon>
        <taxon>Liparis</taxon>
    </lineage>
</organism>
<feature type="region of interest" description="Disordered" evidence="1">
    <location>
        <begin position="412"/>
        <end position="434"/>
    </location>
</feature>
<feature type="compositionally biased region" description="Basic and acidic residues" evidence="1">
    <location>
        <begin position="418"/>
        <end position="429"/>
    </location>
</feature>
<feature type="compositionally biased region" description="Polar residues" evidence="1">
    <location>
        <begin position="453"/>
        <end position="465"/>
    </location>
</feature>
<dbReference type="Proteomes" id="UP000314294">
    <property type="component" value="Unassembled WGS sequence"/>
</dbReference>
<protein>
    <submittedName>
        <fullName evidence="2">Uncharacterized protein</fullName>
    </submittedName>
</protein>
<proteinExistence type="predicted"/>
<accession>A0A4Z2HNA8</accession>
<reference evidence="2 3" key="1">
    <citation type="submission" date="2019-03" db="EMBL/GenBank/DDBJ databases">
        <title>First draft genome of Liparis tanakae, snailfish: a comprehensive survey of snailfish specific genes.</title>
        <authorList>
            <person name="Kim W."/>
            <person name="Song I."/>
            <person name="Jeong J.-H."/>
            <person name="Kim D."/>
            <person name="Kim S."/>
            <person name="Ryu S."/>
            <person name="Song J.Y."/>
            <person name="Lee S.K."/>
        </authorList>
    </citation>
    <scope>NUCLEOTIDE SEQUENCE [LARGE SCALE GENOMIC DNA]</scope>
    <source>
        <tissue evidence="2">Muscle</tissue>
    </source>
</reference>
<feature type="region of interest" description="Disordered" evidence="1">
    <location>
        <begin position="453"/>
        <end position="524"/>
    </location>
</feature>
<keyword evidence="3" id="KW-1185">Reference proteome</keyword>